<evidence type="ECO:0008006" key="3">
    <source>
        <dbReference type="Google" id="ProtNLM"/>
    </source>
</evidence>
<dbReference type="AlphaFoldDB" id="A0A2P5CMW7"/>
<protein>
    <recommendedName>
        <fullName evidence="3">RNase H type-1 domain-containing protein</fullName>
    </recommendedName>
</protein>
<dbReference type="EMBL" id="JXTB01000113">
    <property type="protein sequence ID" value="PON62372.1"/>
    <property type="molecule type" value="Genomic_DNA"/>
</dbReference>
<accession>A0A2P5CMW7</accession>
<gene>
    <name evidence="1" type="ORF">PanWU01x14_138970</name>
</gene>
<organism evidence="1 2">
    <name type="scientific">Parasponia andersonii</name>
    <name type="common">Sponia andersonii</name>
    <dbReference type="NCBI Taxonomy" id="3476"/>
    <lineage>
        <taxon>Eukaryota</taxon>
        <taxon>Viridiplantae</taxon>
        <taxon>Streptophyta</taxon>
        <taxon>Embryophyta</taxon>
        <taxon>Tracheophyta</taxon>
        <taxon>Spermatophyta</taxon>
        <taxon>Magnoliopsida</taxon>
        <taxon>eudicotyledons</taxon>
        <taxon>Gunneridae</taxon>
        <taxon>Pentapetalae</taxon>
        <taxon>rosids</taxon>
        <taxon>fabids</taxon>
        <taxon>Rosales</taxon>
        <taxon>Cannabaceae</taxon>
        <taxon>Parasponia</taxon>
    </lineage>
</organism>
<evidence type="ECO:0000313" key="2">
    <source>
        <dbReference type="Proteomes" id="UP000237105"/>
    </source>
</evidence>
<reference evidence="2" key="1">
    <citation type="submission" date="2016-06" db="EMBL/GenBank/DDBJ databases">
        <title>Parallel loss of symbiosis genes in relatives of nitrogen-fixing non-legume Parasponia.</title>
        <authorList>
            <person name="Van Velzen R."/>
            <person name="Holmer R."/>
            <person name="Bu F."/>
            <person name="Rutten L."/>
            <person name="Van Zeijl A."/>
            <person name="Liu W."/>
            <person name="Santuari L."/>
            <person name="Cao Q."/>
            <person name="Sharma T."/>
            <person name="Shen D."/>
            <person name="Roswanjaya Y."/>
            <person name="Wardhani T."/>
            <person name="Kalhor M.S."/>
            <person name="Jansen J."/>
            <person name="Van den Hoogen J."/>
            <person name="Gungor B."/>
            <person name="Hartog M."/>
            <person name="Hontelez J."/>
            <person name="Verver J."/>
            <person name="Yang W.-C."/>
            <person name="Schijlen E."/>
            <person name="Repin R."/>
            <person name="Schilthuizen M."/>
            <person name="Schranz E."/>
            <person name="Heidstra R."/>
            <person name="Miyata K."/>
            <person name="Fedorova E."/>
            <person name="Kohlen W."/>
            <person name="Bisseling T."/>
            <person name="Smit S."/>
            <person name="Geurts R."/>
        </authorList>
    </citation>
    <scope>NUCLEOTIDE SEQUENCE [LARGE SCALE GENOMIC DNA]</scope>
    <source>
        <strain evidence="2">cv. WU1-14</strain>
    </source>
</reference>
<name>A0A2P5CMW7_PARAD</name>
<proteinExistence type="predicted"/>
<comment type="caution">
    <text evidence="1">The sequence shown here is derived from an EMBL/GenBank/DDBJ whole genome shotgun (WGS) entry which is preliminary data.</text>
</comment>
<keyword evidence="2" id="KW-1185">Reference proteome</keyword>
<evidence type="ECO:0000313" key="1">
    <source>
        <dbReference type="EMBL" id="PON62372.1"/>
    </source>
</evidence>
<sequence>MSDMGGELNSDHSLNRRMPLWMNPRPGRIRVFIDVPFKNNFGSAGMVACNDTTQILQLCAQCFKTDSSFETELLALKFGAETCKALN</sequence>
<dbReference type="Proteomes" id="UP000237105">
    <property type="component" value="Unassembled WGS sequence"/>
</dbReference>